<organism evidence="1 2">
    <name type="scientific">Candidatus Woesebacteria bacterium RIFCSPLOWO2_01_FULL_39_25</name>
    <dbReference type="NCBI Taxonomy" id="1802521"/>
    <lineage>
        <taxon>Bacteria</taxon>
        <taxon>Candidatus Woeseibacteriota</taxon>
    </lineage>
</organism>
<dbReference type="EMBL" id="MGHH01000007">
    <property type="protein sequence ID" value="OGM64844.1"/>
    <property type="molecule type" value="Genomic_DNA"/>
</dbReference>
<evidence type="ECO:0000313" key="1">
    <source>
        <dbReference type="EMBL" id="OGM64844.1"/>
    </source>
</evidence>
<evidence type="ECO:0000313" key="2">
    <source>
        <dbReference type="Proteomes" id="UP000176725"/>
    </source>
</evidence>
<protein>
    <submittedName>
        <fullName evidence="1">Uncharacterized protein</fullName>
    </submittedName>
</protein>
<sequence length="70" mass="7319">MGIEDLSGIPDPAEVARNLDIPELRSEEHMADGDTVTDIVVKPMGEVNTVTVVIDKGVPTASSTDSKPTG</sequence>
<dbReference type="AlphaFoldDB" id="A0A1F8BL98"/>
<gene>
    <name evidence="1" type="ORF">A2893_04290</name>
</gene>
<proteinExistence type="predicted"/>
<dbReference type="STRING" id="1802521.A2893_04290"/>
<comment type="caution">
    <text evidence="1">The sequence shown here is derived from an EMBL/GenBank/DDBJ whole genome shotgun (WGS) entry which is preliminary data.</text>
</comment>
<accession>A0A1F8BL98</accession>
<name>A0A1F8BL98_9BACT</name>
<reference evidence="1 2" key="1">
    <citation type="journal article" date="2016" name="Nat. Commun.">
        <title>Thousands of microbial genomes shed light on interconnected biogeochemical processes in an aquifer system.</title>
        <authorList>
            <person name="Anantharaman K."/>
            <person name="Brown C.T."/>
            <person name="Hug L.A."/>
            <person name="Sharon I."/>
            <person name="Castelle C.J."/>
            <person name="Probst A.J."/>
            <person name="Thomas B.C."/>
            <person name="Singh A."/>
            <person name="Wilkins M.J."/>
            <person name="Karaoz U."/>
            <person name="Brodie E.L."/>
            <person name="Williams K.H."/>
            <person name="Hubbard S.S."/>
            <person name="Banfield J.F."/>
        </authorList>
    </citation>
    <scope>NUCLEOTIDE SEQUENCE [LARGE SCALE GENOMIC DNA]</scope>
</reference>
<dbReference type="Proteomes" id="UP000176725">
    <property type="component" value="Unassembled WGS sequence"/>
</dbReference>